<proteinExistence type="predicted"/>
<dbReference type="KEGG" id="lbc:LACBIDRAFT_291664"/>
<gene>
    <name evidence="1" type="ORF">LACBIDRAFT_291664</name>
</gene>
<dbReference type="GeneID" id="6069697"/>
<reference evidence="1 2" key="1">
    <citation type="journal article" date="2008" name="Nature">
        <title>The genome of Laccaria bicolor provides insights into mycorrhizal symbiosis.</title>
        <authorList>
            <person name="Martin F."/>
            <person name="Aerts A."/>
            <person name="Ahren D."/>
            <person name="Brun A."/>
            <person name="Danchin E.G.J."/>
            <person name="Duchaussoy F."/>
            <person name="Gibon J."/>
            <person name="Kohler A."/>
            <person name="Lindquist E."/>
            <person name="Pereda V."/>
            <person name="Salamov A."/>
            <person name="Shapiro H.J."/>
            <person name="Wuyts J."/>
            <person name="Blaudez D."/>
            <person name="Buee M."/>
            <person name="Brokstein P."/>
            <person name="Canbaeck B."/>
            <person name="Cohen D."/>
            <person name="Courty P.E."/>
            <person name="Coutinho P.M."/>
            <person name="Delaruelle C."/>
            <person name="Detter J.C."/>
            <person name="Deveau A."/>
            <person name="DiFazio S."/>
            <person name="Duplessis S."/>
            <person name="Fraissinet-Tachet L."/>
            <person name="Lucic E."/>
            <person name="Frey-Klett P."/>
            <person name="Fourrey C."/>
            <person name="Feussner I."/>
            <person name="Gay G."/>
            <person name="Grimwood J."/>
            <person name="Hoegger P.J."/>
            <person name="Jain P."/>
            <person name="Kilaru S."/>
            <person name="Labbe J."/>
            <person name="Lin Y.C."/>
            <person name="Legue V."/>
            <person name="Le Tacon F."/>
            <person name="Marmeisse R."/>
            <person name="Melayah D."/>
            <person name="Montanini B."/>
            <person name="Muratet M."/>
            <person name="Nehls U."/>
            <person name="Niculita-Hirzel H."/>
            <person name="Oudot-Le Secq M.P."/>
            <person name="Peter M."/>
            <person name="Quesneville H."/>
            <person name="Rajashekar B."/>
            <person name="Reich M."/>
            <person name="Rouhier N."/>
            <person name="Schmutz J."/>
            <person name="Yin T."/>
            <person name="Chalot M."/>
            <person name="Henrissat B."/>
            <person name="Kuees U."/>
            <person name="Lucas S."/>
            <person name="Van de Peer Y."/>
            <person name="Podila G.K."/>
            <person name="Polle A."/>
            <person name="Pukkila P.J."/>
            <person name="Richardson P.M."/>
            <person name="Rouze P."/>
            <person name="Sanders I.R."/>
            <person name="Stajich J.E."/>
            <person name="Tunlid A."/>
            <person name="Tuskan G."/>
            <person name="Grigoriev I.V."/>
        </authorList>
    </citation>
    <scope>NUCLEOTIDE SEQUENCE [LARGE SCALE GENOMIC DNA]</scope>
    <source>
        <strain evidence="2">S238N-H82 / ATCC MYA-4686</strain>
    </source>
</reference>
<dbReference type="AlphaFoldDB" id="B0CR87"/>
<dbReference type="OrthoDB" id="2990683at2759"/>
<evidence type="ECO:0000313" key="1">
    <source>
        <dbReference type="EMBL" id="EDR15776.1"/>
    </source>
</evidence>
<dbReference type="RefSeq" id="XP_001873984.1">
    <property type="nucleotide sequence ID" value="XM_001873949.1"/>
</dbReference>
<protein>
    <submittedName>
        <fullName evidence="1">Predicted protein</fullName>
    </submittedName>
</protein>
<dbReference type="Proteomes" id="UP000001194">
    <property type="component" value="Unassembled WGS sequence"/>
</dbReference>
<name>B0CR87_LACBS</name>
<dbReference type="EMBL" id="DS547091">
    <property type="protein sequence ID" value="EDR15776.1"/>
    <property type="molecule type" value="Genomic_DNA"/>
</dbReference>
<accession>B0CR87</accession>
<dbReference type="HOGENOM" id="CLU_076803_0_0_1"/>
<organism evidence="2">
    <name type="scientific">Laccaria bicolor (strain S238N-H82 / ATCC MYA-4686)</name>
    <name type="common">Bicoloured deceiver</name>
    <name type="synonym">Laccaria laccata var. bicolor</name>
    <dbReference type="NCBI Taxonomy" id="486041"/>
    <lineage>
        <taxon>Eukaryota</taxon>
        <taxon>Fungi</taxon>
        <taxon>Dikarya</taxon>
        <taxon>Basidiomycota</taxon>
        <taxon>Agaricomycotina</taxon>
        <taxon>Agaricomycetes</taxon>
        <taxon>Agaricomycetidae</taxon>
        <taxon>Agaricales</taxon>
        <taxon>Agaricineae</taxon>
        <taxon>Hydnangiaceae</taxon>
        <taxon>Laccaria</taxon>
    </lineage>
</organism>
<dbReference type="InParanoid" id="B0CR87"/>
<sequence length="314" mass="35078">MNGRPMENCGLPVHLFHPAFSHFQRTLVDPNIELTADDYSRAYKYMRVSAALYETKALRYDAISTCLREAVCFGLIPVVNADGTKADGSILTLTLDNYPARAGIYELKNEIGTGSSDPTIQGSLSYRKTWVSRTLAPIRRACCCPSFIISIAGPWMCLSGAVFIENVVVQKLTDYVWTGGNPYDDRELESITRLFKALSVGLQDLKTFYGNLFAAADHRPEIQRFFPSTRSYLDSQGQKVYFRYIKRLSMTKAVYLAATTSGNQLIVKFVQRYNSDAHRLLASHDLAPMLHYSSLDNTNTNTTGGLGVVIMDFV</sequence>
<keyword evidence="2" id="KW-1185">Reference proteome</keyword>
<dbReference type="STRING" id="486041.B0CR87"/>
<evidence type="ECO:0000313" key="2">
    <source>
        <dbReference type="Proteomes" id="UP000001194"/>
    </source>
</evidence>